<keyword evidence="6 11" id="KW-0460">Magnesium</keyword>
<dbReference type="EC" id="3.1.3.16" evidence="11"/>
<sequence>MQSLVWTGRLVSRVLWNSINNFSTAPDPVVGKKLEPHLLSAVSGFPKNFTNTKLKKGKFGDDAWFSAKWKTSDVVGVADGVGGWRDYGIDPGEFSSFLMKTCERFVSCGKFNSSDPSKLLASSYYELFENKQQIFGSTTACIVVLNRDLNTIYTANIGDSGFVVVRHGKIVHKSEEQQHYFNTPYQLSIPPPPNHNNSVITDSPESADTTNFRVEDGDVILLATDGVFDNVPLQILLNELTKLQGERDVLEIQKVANTIALMARSLAFDAKFLSPFAKAARKHGIGALGGKPDDITVLLGTVAFS</sequence>
<comment type="catalytic activity">
    <reaction evidence="10 11">
        <text>O-phospho-L-threonyl-[protein] + H2O = L-threonyl-[protein] + phosphate</text>
        <dbReference type="Rhea" id="RHEA:47004"/>
        <dbReference type="Rhea" id="RHEA-COMP:11060"/>
        <dbReference type="Rhea" id="RHEA-COMP:11605"/>
        <dbReference type="ChEBI" id="CHEBI:15377"/>
        <dbReference type="ChEBI" id="CHEBI:30013"/>
        <dbReference type="ChEBI" id="CHEBI:43474"/>
        <dbReference type="ChEBI" id="CHEBI:61977"/>
        <dbReference type="EC" id="3.1.3.16"/>
    </reaction>
</comment>
<evidence type="ECO:0000313" key="14">
    <source>
        <dbReference type="Proteomes" id="UP001367676"/>
    </source>
</evidence>
<keyword evidence="4 11" id="KW-0479">Metal-binding</keyword>
<protein>
    <recommendedName>
        <fullName evidence="11">Protein phosphatase</fullName>
        <ecNumber evidence="11">3.1.3.16</ecNumber>
    </recommendedName>
</protein>
<dbReference type="EMBL" id="JBBCAQ010000027">
    <property type="protein sequence ID" value="KAK7586110.1"/>
    <property type="molecule type" value="Genomic_DNA"/>
</dbReference>
<dbReference type="PANTHER" id="PTHR12320">
    <property type="entry name" value="PROTEIN PHOSPHATASE 2C"/>
    <property type="match status" value="1"/>
</dbReference>
<dbReference type="SMART" id="SM00332">
    <property type="entry name" value="PP2Cc"/>
    <property type="match status" value="1"/>
</dbReference>
<dbReference type="SMART" id="SM00331">
    <property type="entry name" value="PP2C_SIG"/>
    <property type="match status" value="1"/>
</dbReference>
<comment type="caution">
    <text evidence="13">The sequence shown here is derived from an EMBL/GenBank/DDBJ whole genome shotgun (WGS) entry which is preliminary data.</text>
</comment>
<dbReference type="InterPro" id="IPR001932">
    <property type="entry name" value="PPM-type_phosphatase-like_dom"/>
</dbReference>
<evidence type="ECO:0000256" key="9">
    <source>
        <dbReference type="ARBA" id="ARBA00047761"/>
    </source>
</evidence>
<evidence type="ECO:0000256" key="5">
    <source>
        <dbReference type="ARBA" id="ARBA00022801"/>
    </source>
</evidence>
<dbReference type="Pfam" id="PF13672">
    <property type="entry name" value="PP2C_2"/>
    <property type="match status" value="1"/>
</dbReference>
<dbReference type="InterPro" id="IPR036457">
    <property type="entry name" value="PPM-type-like_dom_sf"/>
</dbReference>
<dbReference type="SUPFAM" id="SSF81606">
    <property type="entry name" value="PP2C-like"/>
    <property type="match status" value="1"/>
</dbReference>
<reference evidence="13 14" key="1">
    <citation type="submission" date="2024-03" db="EMBL/GenBank/DDBJ databases">
        <title>Adaptation during the transition from Ophiocordyceps entomopathogen to insect associate is accompanied by gene loss and intensified selection.</title>
        <authorList>
            <person name="Ward C.M."/>
            <person name="Onetto C.A."/>
            <person name="Borneman A.R."/>
        </authorList>
    </citation>
    <scope>NUCLEOTIDE SEQUENCE [LARGE SCALE GENOMIC DNA]</scope>
    <source>
        <strain evidence="13">AWRI1</strain>
        <tissue evidence="13">Single Adult Female</tissue>
    </source>
</reference>
<evidence type="ECO:0000256" key="7">
    <source>
        <dbReference type="ARBA" id="ARBA00022912"/>
    </source>
</evidence>
<evidence type="ECO:0000256" key="1">
    <source>
        <dbReference type="ARBA" id="ARBA00001936"/>
    </source>
</evidence>
<evidence type="ECO:0000256" key="4">
    <source>
        <dbReference type="ARBA" id="ARBA00022723"/>
    </source>
</evidence>
<comment type="cofactor">
    <cofactor evidence="2 11">
        <name>Mg(2+)</name>
        <dbReference type="ChEBI" id="CHEBI:18420"/>
    </cofactor>
</comment>
<dbReference type="InterPro" id="IPR039123">
    <property type="entry name" value="PPTC7"/>
</dbReference>
<dbReference type="GO" id="GO:0004722">
    <property type="term" value="F:protein serine/threonine phosphatase activity"/>
    <property type="evidence" value="ECO:0007669"/>
    <property type="project" value="UniProtKB-EC"/>
</dbReference>
<evidence type="ECO:0000256" key="10">
    <source>
        <dbReference type="ARBA" id="ARBA00048336"/>
    </source>
</evidence>
<proteinExistence type="inferred from homology"/>
<gene>
    <name evidence="13" type="ORF">V9T40_003986</name>
</gene>
<dbReference type="Proteomes" id="UP001367676">
    <property type="component" value="Unassembled WGS sequence"/>
</dbReference>
<evidence type="ECO:0000256" key="3">
    <source>
        <dbReference type="ARBA" id="ARBA00006702"/>
    </source>
</evidence>
<keyword evidence="8 11" id="KW-0464">Manganese</keyword>
<evidence type="ECO:0000313" key="13">
    <source>
        <dbReference type="EMBL" id="KAK7586110.1"/>
    </source>
</evidence>
<evidence type="ECO:0000256" key="2">
    <source>
        <dbReference type="ARBA" id="ARBA00001946"/>
    </source>
</evidence>
<dbReference type="GO" id="GO:0005739">
    <property type="term" value="C:mitochondrion"/>
    <property type="evidence" value="ECO:0007669"/>
    <property type="project" value="TreeGrafter"/>
</dbReference>
<comment type="cofactor">
    <cofactor evidence="1 11">
        <name>Mn(2+)</name>
        <dbReference type="ChEBI" id="CHEBI:29035"/>
    </cofactor>
</comment>
<evidence type="ECO:0000256" key="8">
    <source>
        <dbReference type="ARBA" id="ARBA00023211"/>
    </source>
</evidence>
<evidence type="ECO:0000256" key="6">
    <source>
        <dbReference type="ARBA" id="ARBA00022842"/>
    </source>
</evidence>
<keyword evidence="14" id="KW-1185">Reference proteome</keyword>
<feature type="domain" description="PPM-type phosphatase" evidence="12">
    <location>
        <begin position="42"/>
        <end position="302"/>
    </location>
</feature>
<accession>A0AAN9TE26</accession>
<dbReference type="GO" id="GO:0046872">
    <property type="term" value="F:metal ion binding"/>
    <property type="evidence" value="ECO:0007669"/>
    <property type="project" value="UniProtKB-UniRule"/>
</dbReference>
<dbReference type="PROSITE" id="PS51746">
    <property type="entry name" value="PPM_2"/>
    <property type="match status" value="1"/>
</dbReference>
<dbReference type="PANTHER" id="PTHR12320:SF1">
    <property type="entry name" value="PROTEIN PHOSPHATASE PTC7 HOMOLOG"/>
    <property type="match status" value="1"/>
</dbReference>
<dbReference type="FunFam" id="3.60.40.10:FF:000009">
    <property type="entry name" value="Blast:Protein phosphatase PTC7 homolog"/>
    <property type="match status" value="1"/>
</dbReference>
<keyword evidence="7 11" id="KW-0904">Protein phosphatase</keyword>
<dbReference type="AlphaFoldDB" id="A0AAN9TE26"/>
<dbReference type="Gene3D" id="3.60.40.10">
    <property type="entry name" value="PPM-type phosphatase domain"/>
    <property type="match status" value="1"/>
</dbReference>
<comment type="similarity">
    <text evidence="3 11">Belongs to the PP2C family.</text>
</comment>
<name>A0AAN9TE26_9HEMI</name>
<keyword evidence="5 11" id="KW-0378">Hydrolase</keyword>
<evidence type="ECO:0000256" key="11">
    <source>
        <dbReference type="RuleBase" id="RU366020"/>
    </source>
</evidence>
<evidence type="ECO:0000259" key="12">
    <source>
        <dbReference type="PROSITE" id="PS51746"/>
    </source>
</evidence>
<organism evidence="13 14">
    <name type="scientific">Parthenolecanium corni</name>
    <dbReference type="NCBI Taxonomy" id="536013"/>
    <lineage>
        <taxon>Eukaryota</taxon>
        <taxon>Metazoa</taxon>
        <taxon>Ecdysozoa</taxon>
        <taxon>Arthropoda</taxon>
        <taxon>Hexapoda</taxon>
        <taxon>Insecta</taxon>
        <taxon>Pterygota</taxon>
        <taxon>Neoptera</taxon>
        <taxon>Paraneoptera</taxon>
        <taxon>Hemiptera</taxon>
        <taxon>Sternorrhyncha</taxon>
        <taxon>Coccoidea</taxon>
        <taxon>Coccidae</taxon>
        <taxon>Parthenolecanium</taxon>
    </lineage>
</organism>
<comment type="catalytic activity">
    <reaction evidence="9 11">
        <text>O-phospho-L-seryl-[protein] + H2O = L-seryl-[protein] + phosphate</text>
        <dbReference type="Rhea" id="RHEA:20629"/>
        <dbReference type="Rhea" id="RHEA-COMP:9863"/>
        <dbReference type="Rhea" id="RHEA-COMP:11604"/>
        <dbReference type="ChEBI" id="CHEBI:15377"/>
        <dbReference type="ChEBI" id="CHEBI:29999"/>
        <dbReference type="ChEBI" id="CHEBI:43474"/>
        <dbReference type="ChEBI" id="CHEBI:83421"/>
        <dbReference type="EC" id="3.1.3.16"/>
    </reaction>
</comment>